<evidence type="ECO:0000313" key="5">
    <source>
        <dbReference type="Proteomes" id="UP000027931"/>
    </source>
</evidence>
<dbReference type="Pfam" id="PF01458">
    <property type="entry name" value="SUFBD_core"/>
    <property type="match status" value="1"/>
</dbReference>
<gene>
    <name evidence="4" type="ORF">EL26_13305</name>
</gene>
<dbReference type="GO" id="GO:0016226">
    <property type="term" value="P:iron-sulfur cluster assembly"/>
    <property type="evidence" value="ECO:0007669"/>
    <property type="project" value="InterPro"/>
</dbReference>
<dbReference type="InterPro" id="IPR000825">
    <property type="entry name" value="SUF_FeS_clus_asmbl_SufBD_core"/>
</dbReference>
<dbReference type="eggNOG" id="COG0719">
    <property type="taxonomic scope" value="Bacteria"/>
</dbReference>
<accession>A0A074LL63</accession>
<evidence type="ECO:0000259" key="3">
    <source>
        <dbReference type="Pfam" id="PF19295"/>
    </source>
</evidence>
<dbReference type="InterPro" id="IPR055346">
    <property type="entry name" value="Fe-S_cluster_assembly_SufBD"/>
</dbReference>
<dbReference type="PANTHER" id="PTHR43575:SF1">
    <property type="entry name" value="PROTEIN ABCI7, CHLOROPLASTIC"/>
    <property type="match status" value="1"/>
</dbReference>
<dbReference type="OrthoDB" id="9803529at2"/>
<keyword evidence="5" id="KW-1185">Reference proteome</keyword>
<dbReference type="InterPro" id="IPR045595">
    <property type="entry name" value="SufBD_N"/>
</dbReference>
<name>A0A074LL63_9BACL</name>
<comment type="caution">
    <text evidence="4">The sequence shown here is derived from an EMBL/GenBank/DDBJ whole genome shotgun (WGS) entry which is preliminary data.</text>
</comment>
<evidence type="ECO:0000313" key="4">
    <source>
        <dbReference type="EMBL" id="KEO82876.1"/>
    </source>
</evidence>
<reference evidence="4 5" key="1">
    <citation type="journal article" date="2013" name="Int. J. Syst. Evol. Microbiol.">
        <title>Tumebacillus flagellatus sp. nov., an alpha-amylase/pullulanase-producing bacterium isolated from cassava wastewater.</title>
        <authorList>
            <person name="Wang Q."/>
            <person name="Xie N."/>
            <person name="Qin Y."/>
            <person name="Shen N."/>
            <person name="Zhu J."/>
            <person name="Mi H."/>
            <person name="Huang R."/>
        </authorList>
    </citation>
    <scope>NUCLEOTIDE SEQUENCE [LARGE SCALE GENOMIC DNA]</scope>
    <source>
        <strain evidence="4 5">GST4</strain>
    </source>
</reference>
<dbReference type="InterPro" id="IPR037284">
    <property type="entry name" value="SUF_FeS_clus_asmbl_SufBD_sf"/>
</dbReference>
<comment type="similarity">
    <text evidence="1">Belongs to the iron-sulfur cluster assembly SufBD family.</text>
</comment>
<feature type="domain" description="SUF system FeS cluster assembly SufBD core" evidence="2">
    <location>
        <begin position="175"/>
        <end position="401"/>
    </location>
</feature>
<dbReference type="EMBL" id="JMIR01000017">
    <property type="protein sequence ID" value="KEO82876.1"/>
    <property type="molecule type" value="Genomic_DNA"/>
</dbReference>
<proteinExistence type="inferred from homology"/>
<evidence type="ECO:0008006" key="6">
    <source>
        <dbReference type="Google" id="ProtNLM"/>
    </source>
</evidence>
<evidence type="ECO:0000259" key="2">
    <source>
        <dbReference type="Pfam" id="PF01458"/>
    </source>
</evidence>
<dbReference type="Proteomes" id="UP000027931">
    <property type="component" value="Unassembled WGS sequence"/>
</dbReference>
<dbReference type="AlphaFoldDB" id="A0A074LL63"/>
<dbReference type="SUPFAM" id="SSF101960">
    <property type="entry name" value="Stabilizer of iron transporter SufD"/>
    <property type="match status" value="1"/>
</dbReference>
<dbReference type="PANTHER" id="PTHR43575">
    <property type="entry name" value="PROTEIN ABCI7, CHLOROPLASTIC"/>
    <property type="match status" value="1"/>
</dbReference>
<dbReference type="STRING" id="1157490.EL26_13305"/>
<dbReference type="RefSeq" id="WP_038089226.1">
    <property type="nucleotide sequence ID" value="NZ_JMIR01000017.1"/>
</dbReference>
<organism evidence="4 5">
    <name type="scientific">Tumebacillus flagellatus</name>
    <dbReference type="NCBI Taxonomy" id="1157490"/>
    <lineage>
        <taxon>Bacteria</taxon>
        <taxon>Bacillati</taxon>
        <taxon>Bacillota</taxon>
        <taxon>Bacilli</taxon>
        <taxon>Bacillales</taxon>
        <taxon>Alicyclobacillaceae</taxon>
        <taxon>Tumebacillus</taxon>
    </lineage>
</organism>
<sequence>MTLDAVGKQLVQILTTQRQEPDWLRRMRHEALQTYESLPAQMPLDLSQRPCGLFAPREGDRSCPERWEIMTPFQPERNRKKTEASRLVYANDRKTAHFLDAEVAENGVILADLSLAVRVFPSLVQPYLGQAVLLVDKWTALSGALWNLGVFVYVPPNVKVRLPLQAWWQRTVGGGQLHPRLLLVAEAGSEVTLIAGEVSKLQEQAFVVAVGEVFAKPNAVVRLAFLQEHDAQMTRIAHVRAKVERDAKVQLFMLDRGGGVGHAELVAEQAGHGSEVLLDGLVTGTGSQRLDWTMRTVHIGRHTQSRIRTRALLTEYARLTARAVSQIQQGAVGTFATQEERVLLLAPTAQASPIPTLLIDEEDVRCDHAASVGALPPEQLFYLQARGLPERDARKLLIKSFLAPLLEDAPAAPGMEVLTDKWLDRKGVLK</sequence>
<dbReference type="Pfam" id="PF19295">
    <property type="entry name" value="SufBD_N"/>
    <property type="match status" value="1"/>
</dbReference>
<evidence type="ECO:0000256" key="1">
    <source>
        <dbReference type="ARBA" id="ARBA00043967"/>
    </source>
</evidence>
<protein>
    <recommendedName>
        <fullName evidence="6">Fe-S cluster assembly protein SufD</fullName>
    </recommendedName>
</protein>
<feature type="domain" description="SUF system FeS cluster assembly SufBD N-terminal" evidence="3">
    <location>
        <begin position="85"/>
        <end position="165"/>
    </location>
</feature>